<accession>A0A1X0A4C4</accession>
<protein>
    <submittedName>
        <fullName evidence="2">Uncharacterized protein</fullName>
    </submittedName>
</protein>
<gene>
    <name evidence="2" type="ORF">BST13_33780</name>
</gene>
<sequence length="83" mass="9077">MTAAPCPHEADPELLDCPRGCGFVTLARPSLKWGPWRMQLHLLNPRCSAPIPGSTGTYRRHYVPPSARNGPGPDARNDAGYRP</sequence>
<reference evidence="2 3" key="1">
    <citation type="submission" date="2017-02" db="EMBL/GenBank/DDBJ databases">
        <title>The new phylogeny of genus Mycobacterium.</title>
        <authorList>
            <person name="Tortoli E."/>
            <person name="Trovato A."/>
            <person name="Cirillo D.M."/>
        </authorList>
    </citation>
    <scope>NUCLEOTIDE SEQUENCE [LARGE SCALE GENOMIC DNA]</scope>
    <source>
        <strain evidence="2 3">RW6</strain>
    </source>
</reference>
<keyword evidence="3" id="KW-1185">Reference proteome</keyword>
<comment type="caution">
    <text evidence="2">The sequence shown here is derived from an EMBL/GenBank/DDBJ whole genome shotgun (WGS) entry which is preliminary data.</text>
</comment>
<dbReference type="STRING" id="1927124.BST13_33780"/>
<dbReference type="Proteomes" id="UP000192448">
    <property type="component" value="Unassembled WGS sequence"/>
</dbReference>
<evidence type="ECO:0000313" key="3">
    <source>
        <dbReference type="Proteomes" id="UP000192448"/>
    </source>
</evidence>
<dbReference type="OrthoDB" id="9982783at2"/>
<dbReference type="EMBL" id="MVHF01000055">
    <property type="protein sequence ID" value="ORA24941.1"/>
    <property type="molecule type" value="Genomic_DNA"/>
</dbReference>
<feature type="region of interest" description="Disordered" evidence="1">
    <location>
        <begin position="54"/>
        <end position="83"/>
    </location>
</feature>
<proteinExistence type="predicted"/>
<dbReference type="AlphaFoldDB" id="A0A1X0A4C4"/>
<organism evidence="2 3">
    <name type="scientific">Mycobacterium aquaticum</name>
    <dbReference type="NCBI Taxonomy" id="1927124"/>
    <lineage>
        <taxon>Bacteria</taxon>
        <taxon>Bacillati</taxon>
        <taxon>Actinomycetota</taxon>
        <taxon>Actinomycetes</taxon>
        <taxon>Mycobacteriales</taxon>
        <taxon>Mycobacteriaceae</taxon>
        <taxon>Mycobacterium</taxon>
    </lineage>
</organism>
<name>A0A1X0A4C4_9MYCO</name>
<evidence type="ECO:0000256" key="1">
    <source>
        <dbReference type="SAM" id="MobiDB-lite"/>
    </source>
</evidence>
<evidence type="ECO:0000313" key="2">
    <source>
        <dbReference type="EMBL" id="ORA24941.1"/>
    </source>
</evidence>